<organism evidence="3 4">
    <name type="scientific">Blastococcus saxobsidens</name>
    <dbReference type="NCBI Taxonomy" id="138336"/>
    <lineage>
        <taxon>Bacteria</taxon>
        <taxon>Bacillati</taxon>
        <taxon>Actinomycetota</taxon>
        <taxon>Actinomycetes</taxon>
        <taxon>Geodermatophilales</taxon>
        <taxon>Geodermatophilaceae</taxon>
        <taxon>Blastococcus</taxon>
    </lineage>
</organism>
<keyword evidence="1" id="KW-1133">Transmembrane helix</keyword>
<accession>A0A4Q7YA67</accession>
<comment type="caution">
    <text evidence="3">The sequence shown here is derived from an EMBL/GenBank/DDBJ whole genome shotgun (WGS) entry which is preliminary data.</text>
</comment>
<dbReference type="CDD" id="cd00229">
    <property type="entry name" value="SGNH_hydrolase"/>
    <property type="match status" value="1"/>
</dbReference>
<sequence length="251" mass="25237">MLGGLPPAPRWAWIVMALSVVAIAVMSYLVVNRPPPPGFTAPAAAGGSAAREDAPPAEAEAGAEPLRLLVVGDGTTVAPAGEPGWAQLLADDLAADGRPVALTVQAAAGAGYVEPASGGETFDGLLRAAGPGHDVVVFFGSRDDIEAAPDIRAAAESVFAVARTASPGAELLAIGPAWPTTDPPGYIVTNRDAVSAAAAAAGVPFVDPLVAGWLAEPSRIGPDGVGPTRAGHRYVADQIRPLVEDLLPADR</sequence>
<dbReference type="OrthoDB" id="8215557at2"/>
<keyword evidence="1" id="KW-0812">Transmembrane</keyword>
<dbReference type="Gene3D" id="3.40.50.1110">
    <property type="entry name" value="SGNH hydrolase"/>
    <property type="match status" value="1"/>
</dbReference>
<keyword evidence="4" id="KW-1185">Reference proteome</keyword>
<dbReference type="Proteomes" id="UP000292507">
    <property type="component" value="Unassembled WGS sequence"/>
</dbReference>
<dbReference type="Pfam" id="PF13472">
    <property type="entry name" value="Lipase_GDSL_2"/>
    <property type="match status" value="1"/>
</dbReference>
<gene>
    <name evidence="3" type="ORF">BKA19_3820</name>
</gene>
<dbReference type="InterPro" id="IPR036514">
    <property type="entry name" value="SGNH_hydro_sf"/>
</dbReference>
<dbReference type="EMBL" id="SHKV01000001">
    <property type="protein sequence ID" value="RZU34067.1"/>
    <property type="molecule type" value="Genomic_DNA"/>
</dbReference>
<dbReference type="AlphaFoldDB" id="A0A4Q7YA67"/>
<evidence type="ECO:0000259" key="2">
    <source>
        <dbReference type="Pfam" id="PF13472"/>
    </source>
</evidence>
<proteinExistence type="predicted"/>
<dbReference type="InterPro" id="IPR013830">
    <property type="entry name" value="SGNH_hydro"/>
</dbReference>
<evidence type="ECO:0000313" key="3">
    <source>
        <dbReference type="EMBL" id="RZU34067.1"/>
    </source>
</evidence>
<reference evidence="3 4" key="1">
    <citation type="submission" date="2019-02" db="EMBL/GenBank/DDBJ databases">
        <title>Sequencing the genomes of 1000 actinobacteria strains.</title>
        <authorList>
            <person name="Klenk H.-P."/>
        </authorList>
    </citation>
    <scope>NUCLEOTIDE SEQUENCE [LARGE SCALE GENOMIC DNA]</scope>
    <source>
        <strain evidence="3 4">DSM 44509</strain>
    </source>
</reference>
<dbReference type="RefSeq" id="WP_130504308.1">
    <property type="nucleotide sequence ID" value="NZ_POQT01000003.1"/>
</dbReference>
<protein>
    <submittedName>
        <fullName evidence="3">Lysophospholipase L1-like esterase</fullName>
    </submittedName>
</protein>
<dbReference type="SUPFAM" id="SSF52266">
    <property type="entry name" value="SGNH hydrolase"/>
    <property type="match status" value="1"/>
</dbReference>
<evidence type="ECO:0000256" key="1">
    <source>
        <dbReference type="SAM" id="Phobius"/>
    </source>
</evidence>
<feature type="transmembrane region" description="Helical" evidence="1">
    <location>
        <begin position="12"/>
        <end position="31"/>
    </location>
</feature>
<keyword evidence="1" id="KW-0472">Membrane</keyword>
<feature type="domain" description="SGNH hydrolase-type esterase" evidence="2">
    <location>
        <begin position="72"/>
        <end position="233"/>
    </location>
</feature>
<evidence type="ECO:0000313" key="4">
    <source>
        <dbReference type="Proteomes" id="UP000292507"/>
    </source>
</evidence>
<name>A0A4Q7YA67_9ACTN</name>